<comment type="subcellular location">
    <subcellularLocation>
        <location evidence="1">Nucleus</location>
    </subcellularLocation>
</comment>
<feature type="compositionally biased region" description="Basic and acidic residues" evidence="4">
    <location>
        <begin position="184"/>
        <end position="198"/>
    </location>
</feature>
<reference evidence="6 7" key="1">
    <citation type="journal article" date="2018" name="Mol. Biol. Evol.">
        <title>Broad Genomic Sampling Reveals a Smut Pathogenic Ancestry of the Fungal Clade Ustilaginomycotina.</title>
        <authorList>
            <person name="Kijpornyongpan T."/>
            <person name="Mondo S.J."/>
            <person name="Barry K."/>
            <person name="Sandor L."/>
            <person name="Lee J."/>
            <person name="Lipzen A."/>
            <person name="Pangilinan J."/>
            <person name="LaButti K."/>
            <person name="Hainaut M."/>
            <person name="Henrissat B."/>
            <person name="Grigoriev I.V."/>
            <person name="Spatafora J.W."/>
            <person name="Aime M.C."/>
        </authorList>
    </citation>
    <scope>NUCLEOTIDE SEQUENCE [LARGE SCALE GENOMIC DNA]</scope>
    <source>
        <strain evidence="6 7">MCA 3645</strain>
    </source>
</reference>
<keyword evidence="3" id="KW-0539">Nucleus</keyword>
<dbReference type="InterPro" id="IPR036864">
    <property type="entry name" value="Zn2-C6_fun-type_DNA-bd_sf"/>
</dbReference>
<dbReference type="InParanoid" id="A0A317XGA4"/>
<keyword evidence="2" id="KW-0479">Metal-binding</keyword>
<feature type="compositionally biased region" description="Low complexity" evidence="4">
    <location>
        <begin position="98"/>
        <end position="112"/>
    </location>
</feature>
<dbReference type="AlphaFoldDB" id="A0A317XGA4"/>
<dbReference type="Proteomes" id="UP000246740">
    <property type="component" value="Unassembled WGS sequence"/>
</dbReference>
<dbReference type="SUPFAM" id="SSF57701">
    <property type="entry name" value="Zn2/Cys6 DNA-binding domain"/>
    <property type="match status" value="1"/>
</dbReference>
<feature type="region of interest" description="Disordered" evidence="4">
    <location>
        <begin position="737"/>
        <end position="762"/>
    </location>
</feature>
<dbReference type="PANTHER" id="PTHR31001:SF76">
    <property type="entry name" value="ZN(2)-C6 FUNGAL-TYPE DOMAIN-CONTAINING PROTEIN"/>
    <property type="match status" value="1"/>
</dbReference>
<name>A0A317XGA4_9BASI</name>
<evidence type="ECO:0000256" key="1">
    <source>
        <dbReference type="ARBA" id="ARBA00004123"/>
    </source>
</evidence>
<evidence type="ECO:0000256" key="2">
    <source>
        <dbReference type="ARBA" id="ARBA00022723"/>
    </source>
</evidence>
<proteinExistence type="predicted"/>
<dbReference type="OrthoDB" id="3364175at2759"/>
<accession>A0A317XGA4</accession>
<dbReference type="InterPro" id="IPR001138">
    <property type="entry name" value="Zn2Cys6_DnaBD"/>
</dbReference>
<dbReference type="InterPro" id="IPR050613">
    <property type="entry name" value="Sec_Metabolite_Reg"/>
</dbReference>
<protein>
    <recommendedName>
        <fullName evidence="5">Zn(2)-C6 fungal-type domain-containing protein</fullName>
    </recommendedName>
</protein>
<sequence length="996" mass="108404">MVFCHPHTTNPTGTNLDCNVGPSSVTDTTKSADHHDAGLSTVGSNSAGTSSTKNLSCLQCRKRKTRCDRKYPCSPCIIRGEQAGCTQVQQTIASITTSSATPAAPSGAQSSAFSPIHVGDRRTLPTPPKTGYDDHSPQPPERHSAFGSDRLLLLETRMERIEALLTRHLSPHNAQAPALKRRRSHDEEPNLRPNHDRASASPPPLGETIEDLFEDAAMGRKLKLETLPISQSRPASANKDTDDDDLAALQTAPDPARDVAFRFAHFLPAAAPKLLDFYFARIDWTARTLPPDVHAVFLRLARMSPEEIAAFPVSSAVVCCYFVVIALALHFADEALLRSAQLTSQDASQLADTLCTGSQQLLWASNFLQSQQLEHLACVCLLGVYQHNRKEQADSQWALLGSAIKVAQNLGLSRLDHGVFSCASSSIQGEAQKELARRIWWNLVWLDWSHASAHFGVYSVHPSQNRTKLPANVDINRDSLTLRSADEYTHSSAISMRMRYVSVYREIVDQSNERGALDCAQIYRYVDKLNDIHASTPPCLRYTPDRASEQSDQAMESVMLELMYLNRILRLHRGHQLSGFTSEDWRFARKACLSSASRMIRILSLVGDSVIHKFWLTTFYLLGASMALVMELCCARPHEVDAHTVRESINAAISLLSKAGPGSEAAHNSRRILQELLSCEPKIRSAFAKSGGLERIAEQQVGRQDTKDVFLDILKRILGPSIRNKRKRAHGMIHTSAEAGHAKRQQSAQPTTNAAVTHPDSQGSRITEAGNAHVAGLHTSPGEWLNGISLFSPVTATNRTEGASTAGTSSIASVEGDWPDQSLLPSLEGMFSGDMVQERLSVGNELAILDADVFLADGNVHECGIGKVGSVRSEDFCGLSIVEEAACIVERGKDKRGAAVEGQYLERVALFERVGSEDGSSLVHGLFPQAVELYSGKARSSGGMETGKTAIGLSHDSSRGWRSTAHADNAATNGAEGNRGQFRSWGGGGTVRRIGP</sequence>
<evidence type="ECO:0000313" key="7">
    <source>
        <dbReference type="Proteomes" id="UP000246740"/>
    </source>
</evidence>
<feature type="region of interest" description="Disordered" evidence="4">
    <location>
        <begin position="166"/>
        <end position="207"/>
    </location>
</feature>
<gene>
    <name evidence="6" type="ORF">BCV70DRAFT_209018</name>
</gene>
<organism evidence="6 7">
    <name type="scientific">Testicularia cyperi</name>
    <dbReference type="NCBI Taxonomy" id="1882483"/>
    <lineage>
        <taxon>Eukaryota</taxon>
        <taxon>Fungi</taxon>
        <taxon>Dikarya</taxon>
        <taxon>Basidiomycota</taxon>
        <taxon>Ustilaginomycotina</taxon>
        <taxon>Ustilaginomycetes</taxon>
        <taxon>Ustilaginales</taxon>
        <taxon>Anthracoideaceae</taxon>
        <taxon>Testicularia</taxon>
    </lineage>
</organism>
<evidence type="ECO:0000313" key="6">
    <source>
        <dbReference type="EMBL" id="PWY96907.1"/>
    </source>
</evidence>
<dbReference type="CDD" id="cd00067">
    <property type="entry name" value="GAL4"/>
    <property type="match status" value="1"/>
</dbReference>
<dbReference type="GO" id="GO:0003677">
    <property type="term" value="F:DNA binding"/>
    <property type="evidence" value="ECO:0007669"/>
    <property type="project" value="InterPro"/>
</dbReference>
<feature type="region of interest" description="Disordered" evidence="4">
    <location>
        <begin position="225"/>
        <end position="247"/>
    </location>
</feature>
<dbReference type="EMBL" id="KZ819241">
    <property type="protein sequence ID" value="PWY96907.1"/>
    <property type="molecule type" value="Genomic_DNA"/>
</dbReference>
<feature type="compositionally biased region" description="Polar residues" evidence="4">
    <location>
        <begin position="745"/>
        <end position="762"/>
    </location>
</feature>
<feature type="compositionally biased region" description="Polar residues" evidence="4">
    <location>
        <begin position="41"/>
        <end position="52"/>
    </location>
</feature>
<dbReference type="PROSITE" id="PS00463">
    <property type="entry name" value="ZN2_CY6_FUNGAL_1"/>
    <property type="match status" value="1"/>
</dbReference>
<evidence type="ECO:0000256" key="4">
    <source>
        <dbReference type="SAM" id="MobiDB-lite"/>
    </source>
</evidence>
<evidence type="ECO:0000256" key="3">
    <source>
        <dbReference type="ARBA" id="ARBA00023242"/>
    </source>
</evidence>
<dbReference type="Gene3D" id="4.10.240.10">
    <property type="entry name" value="Zn(2)-C6 fungal-type DNA-binding domain"/>
    <property type="match status" value="1"/>
</dbReference>
<dbReference type="STRING" id="1882483.A0A317XGA4"/>
<dbReference type="GO" id="GO:0000981">
    <property type="term" value="F:DNA-binding transcription factor activity, RNA polymerase II-specific"/>
    <property type="evidence" value="ECO:0007669"/>
    <property type="project" value="InterPro"/>
</dbReference>
<feature type="compositionally biased region" description="Basic and acidic residues" evidence="4">
    <location>
        <begin position="131"/>
        <end position="144"/>
    </location>
</feature>
<dbReference type="PROSITE" id="PS50048">
    <property type="entry name" value="ZN2_CY6_FUNGAL_2"/>
    <property type="match status" value="1"/>
</dbReference>
<feature type="region of interest" description="Disordered" evidence="4">
    <location>
        <begin position="25"/>
        <end position="52"/>
    </location>
</feature>
<dbReference type="CDD" id="cd12148">
    <property type="entry name" value="fungal_TF_MHR"/>
    <property type="match status" value="1"/>
</dbReference>
<feature type="region of interest" description="Disordered" evidence="4">
    <location>
        <begin position="98"/>
        <end position="147"/>
    </location>
</feature>
<dbReference type="SMART" id="SM00906">
    <property type="entry name" value="Fungal_trans"/>
    <property type="match status" value="1"/>
</dbReference>
<dbReference type="Pfam" id="PF04082">
    <property type="entry name" value="Fungal_trans"/>
    <property type="match status" value="1"/>
</dbReference>
<dbReference type="GO" id="GO:0008270">
    <property type="term" value="F:zinc ion binding"/>
    <property type="evidence" value="ECO:0007669"/>
    <property type="project" value="InterPro"/>
</dbReference>
<dbReference type="GO" id="GO:0006351">
    <property type="term" value="P:DNA-templated transcription"/>
    <property type="evidence" value="ECO:0007669"/>
    <property type="project" value="InterPro"/>
</dbReference>
<dbReference type="GO" id="GO:0005634">
    <property type="term" value="C:nucleus"/>
    <property type="evidence" value="ECO:0007669"/>
    <property type="project" value="UniProtKB-SubCell"/>
</dbReference>
<keyword evidence="7" id="KW-1185">Reference proteome</keyword>
<dbReference type="Pfam" id="PF00172">
    <property type="entry name" value="Zn_clus"/>
    <property type="match status" value="1"/>
</dbReference>
<feature type="domain" description="Zn(2)-C6 fungal-type" evidence="5">
    <location>
        <begin position="56"/>
        <end position="87"/>
    </location>
</feature>
<dbReference type="SMART" id="SM00066">
    <property type="entry name" value="GAL4"/>
    <property type="match status" value="1"/>
</dbReference>
<evidence type="ECO:0000259" key="5">
    <source>
        <dbReference type="PROSITE" id="PS50048"/>
    </source>
</evidence>
<dbReference type="InterPro" id="IPR007219">
    <property type="entry name" value="XnlR_reg_dom"/>
</dbReference>
<dbReference type="PANTHER" id="PTHR31001">
    <property type="entry name" value="UNCHARACTERIZED TRANSCRIPTIONAL REGULATORY PROTEIN"/>
    <property type="match status" value="1"/>
</dbReference>
<feature type="region of interest" description="Disordered" evidence="4">
    <location>
        <begin position="970"/>
        <end position="996"/>
    </location>
</feature>